<gene>
    <name evidence="1" type="ORF">ACFPTO_08680</name>
</gene>
<dbReference type="Proteomes" id="UP001596103">
    <property type="component" value="Unassembled WGS sequence"/>
</dbReference>
<name>A0ABW0J793_9BURK</name>
<keyword evidence="2" id="KW-1185">Reference proteome</keyword>
<proteinExistence type="predicted"/>
<evidence type="ECO:0000313" key="2">
    <source>
        <dbReference type="Proteomes" id="UP001596103"/>
    </source>
</evidence>
<accession>A0ABW0J793</accession>
<protein>
    <submittedName>
        <fullName evidence="1">Uncharacterized protein</fullName>
    </submittedName>
</protein>
<sequence length="145" mass="16535">MNTELDLKVERLLRRAASRRGVVSYGAFHALFAQDVPLRERYALLEAAATALCEPRVADYASLLATDSGLPGPEFYVRFKRLHTERYYATLGADRHRMLRLVEKRALAREERERVYDHYRHSLAPRACTDAGANALCSEGRAQRL</sequence>
<comment type="caution">
    <text evidence="1">The sequence shown here is derived from an EMBL/GenBank/DDBJ whole genome shotgun (WGS) entry which is preliminary data.</text>
</comment>
<dbReference type="EMBL" id="JBHSMP010000011">
    <property type="protein sequence ID" value="MFC5428872.1"/>
    <property type="molecule type" value="Genomic_DNA"/>
</dbReference>
<organism evidence="1 2">
    <name type="scientific">Paraburkholderia denitrificans</name>
    <dbReference type="NCBI Taxonomy" id="694025"/>
    <lineage>
        <taxon>Bacteria</taxon>
        <taxon>Pseudomonadati</taxon>
        <taxon>Pseudomonadota</taxon>
        <taxon>Betaproteobacteria</taxon>
        <taxon>Burkholderiales</taxon>
        <taxon>Burkholderiaceae</taxon>
        <taxon>Paraburkholderia</taxon>
    </lineage>
</organism>
<dbReference type="RefSeq" id="WP_377710854.1">
    <property type="nucleotide sequence ID" value="NZ_JBHSMP010000011.1"/>
</dbReference>
<reference evidence="2" key="1">
    <citation type="journal article" date="2019" name="Int. J. Syst. Evol. Microbiol.">
        <title>The Global Catalogue of Microorganisms (GCM) 10K type strain sequencing project: providing services to taxonomists for standard genome sequencing and annotation.</title>
        <authorList>
            <consortium name="The Broad Institute Genomics Platform"/>
            <consortium name="The Broad Institute Genome Sequencing Center for Infectious Disease"/>
            <person name="Wu L."/>
            <person name="Ma J."/>
        </authorList>
    </citation>
    <scope>NUCLEOTIDE SEQUENCE [LARGE SCALE GENOMIC DNA]</scope>
    <source>
        <strain evidence="2">CCUG 56042</strain>
    </source>
</reference>
<evidence type="ECO:0000313" key="1">
    <source>
        <dbReference type="EMBL" id="MFC5428872.1"/>
    </source>
</evidence>